<sequence length="706" mass="76949">MAEDDAAAAAGSPILDLPEPLLLHILGFLTDARSRHRAALACRRLLAAERATRAALSLRGDPRSPAFLFLRPAFCFPALERLDLSLASPWGHPFLSSAAPSADAVAPSVTPQQVAEQNELVAARLAYCFPAVSSLAVYCRDPTTLVSLTPHWRSRLRSVKLVRWHQRPPGLDAGADLEPLLGDCPALRALDLSEFYCWTEDIGPALAAHPAAAAALTELDLGLAGATDGFHATELGAIAGSCPNLRKLVAPCVFNPRYVDFVSDDALYAIATSCPKLATLRLREPFEPAATGQREDAAVTVAGLVSFFAALPALEDFTLDLRHNVLETAPAMEALARRCPRIKFLTLGGFQGLCRASWLHLDGVAVCGSLESLCIKACSDLTDASLAAIGRGCGRLVKFAIHGCDLVTSAGVRKLATALRPTIKQVSILQCRRLHTAACLAALSPIRDRVESLEISCVWEEVEQPESVANGTTGCDHEDDDLGGEEISYESASKKCRYMELDDLVSWEMLRSLTLWFPAGEVLSPLISAGLDSCPNLEEISIKVEGDCRTCARPGPFFGLSDLAGFPVLSKMKLDLSEAVGYALTAPAGQMDLSLWERFYLQGIDSLMTLYELDYWPPQDKEVNQRSLTLPAVGLLQGCVGLRKLFVHGTTHEHFLTFFLKVPNLRDMQLREDYYPAPESDMMNTEMRAESWLRFEMQLNNRLIED</sequence>
<accession>A0A1D6LL92</accession>
<keyword evidence="4" id="KW-0833">Ubl conjugation pathway</keyword>
<reference evidence="8" key="3">
    <citation type="submission" date="2019-07" db="EMBL/GenBank/DDBJ databases">
        <authorList>
            <person name="Seetharam A."/>
            <person name="Woodhouse M."/>
            <person name="Cannon E."/>
        </authorList>
    </citation>
    <scope>NUCLEOTIDE SEQUENCE [LARGE SCALE GENOMIC DNA]</scope>
    <source>
        <strain evidence="8">cv. B73</strain>
    </source>
</reference>
<dbReference type="ExpressionAtlas" id="A0A1D6LL92">
    <property type="expression patterns" value="baseline and differential"/>
</dbReference>
<evidence type="ECO:0000313" key="9">
    <source>
        <dbReference type="Proteomes" id="UP000007305"/>
    </source>
</evidence>
<name>A0A1D6LL92_MAIZE</name>
<evidence type="ECO:0000256" key="2">
    <source>
        <dbReference type="ARBA" id="ARBA00022614"/>
    </source>
</evidence>
<dbReference type="FunFam" id="1.20.1280.50:FF:000023">
    <property type="entry name" value="F-box/LRR-repeat protein 4"/>
    <property type="match status" value="1"/>
</dbReference>
<dbReference type="RefSeq" id="XP_020394883.1">
    <property type="nucleotide sequence ID" value="XM_020539294.3"/>
</dbReference>
<keyword evidence="9" id="KW-1185">Reference proteome</keyword>
<dbReference type="OrthoDB" id="550575at2759"/>
<evidence type="ECO:0000259" key="6">
    <source>
        <dbReference type="Pfam" id="PF12937"/>
    </source>
</evidence>
<dbReference type="GO" id="GO:0019005">
    <property type="term" value="C:SCF ubiquitin ligase complex"/>
    <property type="evidence" value="ECO:0000318"/>
    <property type="project" value="GO_Central"/>
</dbReference>
<dbReference type="Gene3D" id="3.80.10.10">
    <property type="entry name" value="Ribonuclease Inhibitor"/>
    <property type="match status" value="1"/>
</dbReference>
<keyword evidence="2" id="KW-0433">Leucine-rich repeat</keyword>
<keyword evidence="5" id="KW-0539">Nucleus</keyword>
<evidence type="ECO:0000256" key="1">
    <source>
        <dbReference type="ARBA" id="ARBA00004123"/>
    </source>
</evidence>
<dbReference type="SMART" id="SM00367">
    <property type="entry name" value="LRR_CC"/>
    <property type="match status" value="3"/>
</dbReference>
<dbReference type="AlphaFoldDB" id="A0A1D6LL92"/>
<dbReference type="InterPro" id="IPR036047">
    <property type="entry name" value="F-box-like_dom_sf"/>
</dbReference>
<protein>
    <submittedName>
        <fullName evidence="7">F-box protein MAX2</fullName>
    </submittedName>
</protein>
<organism evidence="7">
    <name type="scientific">Zea mays</name>
    <name type="common">Maize</name>
    <dbReference type="NCBI Taxonomy" id="4577"/>
    <lineage>
        <taxon>Eukaryota</taxon>
        <taxon>Viridiplantae</taxon>
        <taxon>Streptophyta</taxon>
        <taxon>Embryophyta</taxon>
        <taxon>Tracheophyta</taxon>
        <taxon>Spermatophyta</taxon>
        <taxon>Magnoliopsida</taxon>
        <taxon>Liliopsida</taxon>
        <taxon>Poales</taxon>
        <taxon>Poaceae</taxon>
        <taxon>PACMAD clade</taxon>
        <taxon>Panicoideae</taxon>
        <taxon>Andropogonodae</taxon>
        <taxon>Andropogoneae</taxon>
        <taxon>Tripsacinae</taxon>
        <taxon>Zea</taxon>
    </lineage>
</organism>
<proteinExistence type="evidence at protein level"/>
<dbReference type="OMA" id="KKKKCRY"/>
<evidence type="ECO:0000313" key="8">
    <source>
        <dbReference type="EnsemblPlants" id="Zm00001eb270950_P001"/>
    </source>
</evidence>
<reference evidence="9" key="1">
    <citation type="journal article" date="2009" name="Science">
        <title>The B73 maize genome: complexity, diversity, and dynamics.</title>
        <authorList>
            <person name="Schnable P.S."/>
            <person name="Ware D."/>
            <person name="Fulton R.S."/>
            <person name="Stein J.C."/>
            <person name="Wei F."/>
            <person name="Pasternak S."/>
            <person name="Liang C."/>
            <person name="Zhang J."/>
            <person name="Fulton L."/>
            <person name="Graves T.A."/>
            <person name="Minx P."/>
            <person name="Reily A.D."/>
            <person name="Courtney L."/>
            <person name="Kruchowski S.S."/>
            <person name="Tomlinson C."/>
            <person name="Strong C."/>
            <person name="Delehaunty K."/>
            <person name="Fronick C."/>
            <person name="Courtney B."/>
            <person name="Rock S.M."/>
            <person name="Belter E."/>
            <person name="Du F."/>
            <person name="Kim K."/>
            <person name="Abbott R.M."/>
            <person name="Cotton M."/>
            <person name="Levy A."/>
            <person name="Marchetto P."/>
            <person name="Ochoa K."/>
            <person name="Jackson S.M."/>
            <person name="Gillam B."/>
            <person name="Chen W."/>
            <person name="Yan L."/>
            <person name="Higginbotham J."/>
            <person name="Cardenas M."/>
            <person name="Waligorski J."/>
            <person name="Applebaum E."/>
            <person name="Phelps L."/>
            <person name="Falcone J."/>
            <person name="Kanchi K."/>
            <person name="Thane T."/>
            <person name="Scimone A."/>
            <person name="Thane N."/>
            <person name="Henke J."/>
            <person name="Wang T."/>
            <person name="Ruppert J."/>
            <person name="Shah N."/>
            <person name="Rotter K."/>
            <person name="Hodges J."/>
            <person name="Ingenthron E."/>
            <person name="Cordes M."/>
            <person name="Kohlberg S."/>
            <person name="Sgro J."/>
            <person name="Delgado B."/>
            <person name="Mead K."/>
            <person name="Chinwalla A."/>
            <person name="Leonard S."/>
            <person name="Crouse K."/>
            <person name="Collura K."/>
            <person name="Kudrna D."/>
            <person name="Currie J."/>
            <person name="He R."/>
            <person name="Angelova A."/>
            <person name="Rajasekar S."/>
            <person name="Mueller T."/>
            <person name="Lomeli R."/>
            <person name="Scara G."/>
            <person name="Ko A."/>
            <person name="Delaney K."/>
            <person name="Wissotski M."/>
            <person name="Lopez G."/>
            <person name="Campos D."/>
            <person name="Braidotti M."/>
            <person name="Ashley E."/>
            <person name="Golser W."/>
            <person name="Kim H."/>
            <person name="Lee S."/>
            <person name="Lin J."/>
            <person name="Dujmic Z."/>
            <person name="Kim W."/>
            <person name="Talag J."/>
            <person name="Zuccolo A."/>
            <person name="Fan C."/>
            <person name="Sebastian A."/>
            <person name="Kramer M."/>
            <person name="Spiegel L."/>
            <person name="Nascimento L."/>
            <person name="Zutavern T."/>
            <person name="Miller B."/>
            <person name="Ambroise C."/>
            <person name="Muller S."/>
            <person name="Spooner W."/>
            <person name="Narechania A."/>
            <person name="Ren L."/>
            <person name="Wei S."/>
            <person name="Kumari S."/>
            <person name="Faga B."/>
            <person name="Levy M.J."/>
            <person name="McMahan L."/>
            <person name="Van Buren P."/>
            <person name="Vaughn M.W."/>
            <person name="Ying K."/>
            <person name="Yeh C.-T."/>
            <person name="Emrich S.J."/>
            <person name="Jia Y."/>
            <person name="Kalyanaraman A."/>
            <person name="Hsia A.-P."/>
            <person name="Barbazuk W.B."/>
            <person name="Baucom R.S."/>
            <person name="Brutnell T.P."/>
            <person name="Carpita N.C."/>
            <person name="Chaparro C."/>
            <person name="Chia J.-M."/>
            <person name="Deragon J.-M."/>
            <person name="Estill J.C."/>
            <person name="Fu Y."/>
            <person name="Jeddeloh J.A."/>
            <person name="Han Y."/>
            <person name="Lee H."/>
            <person name="Li P."/>
            <person name="Lisch D.R."/>
            <person name="Liu S."/>
            <person name="Liu Z."/>
            <person name="Nagel D.H."/>
            <person name="McCann M.C."/>
            <person name="SanMiguel P."/>
            <person name="Myers A.M."/>
            <person name="Nettleton D."/>
            <person name="Nguyen J."/>
            <person name="Penning B.W."/>
            <person name="Ponnala L."/>
            <person name="Schneider K.L."/>
            <person name="Schwartz D.C."/>
            <person name="Sharma A."/>
            <person name="Soderlund C."/>
            <person name="Springer N.M."/>
            <person name="Sun Q."/>
            <person name="Wang H."/>
            <person name="Waterman M."/>
            <person name="Westerman R."/>
            <person name="Wolfgruber T.K."/>
            <person name="Yang L."/>
            <person name="Yu Y."/>
            <person name="Zhang L."/>
            <person name="Zhou S."/>
            <person name="Zhu Q."/>
            <person name="Bennetzen J.L."/>
            <person name="Dawe R.K."/>
            <person name="Jiang J."/>
            <person name="Jiang N."/>
            <person name="Presting G.G."/>
            <person name="Wessler S.R."/>
            <person name="Aluru S."/>
            <person name="Martienssen R.A."/>
            <person name="Clifton S.W."/>
            <person name="McCombie W.R."/>
            <person name="Wing R.A."/>
            <person name="Wilson R.K."/>
        </authorList>
    </citation>
    <scope>NUCLEOTIDE SEQUENCE [LARGE SCALE GENOMIC DNA]</scope>
    <source>
        <strain evidence="9">cv. B73</strain>
    </source>
</reference>
<dbReference type="CDD" id="cd22159">
    <property type="entry name" value="F-box_AtTIR1-like"/>
    <property type="match status" value="1"/>
</dbReference>
<dbReference type="GO" id="GO:0050793">
    <property type="term" value="P:regulation of developmental process"/>
    <property type="evidence" value="ECO:0007669"/>
    <property type="project" value="UniProtKB-ARBA"/>
</dbReference>
<evidence type="ECO:0000256" key="4">
    <source>
        <dbReference type="ARBA" id="ARBA00022786"/>
    </source>
</evidence>
<dbReference type="GeneID" id="103631147"/>
<dbReference type="GO" id="GO:0005634">
    <property type="term" value="C:nucleus"/>
    <property type="evidence" value="ECO:0007669"/>
    <property type="project" value="UniProtKB-SubCell"/>
</dbReference>
<dbReference type="Proteomes" id="UP000007305">
    <property type="component" value="Chromosome 6"/>
</dbReference>
<keyword evidence="10" id="KW-1267">Proteomics identification</keyword>
<keyword evidence="3" id="KW-0677">Repeat</keyword>
<dbReference type="Gene3D" id="1.20.1280.50">
    <property type="match status" value="1"/>
</dbReference>
<comment type="subcellular location">
    <subcellularLocation>
        <location evidence="1">Nucleus</location>
    </subcellularLocation>
</comment>
<dbReference type="IntAct" id="A0A1D6LL92">
    <property type="interactions" value="1"/>
</dbReference>
<dbReference type="GO" id="GO:0009653">
    <property type="term" value="P:anatomical structure morphogenesis"/>
    <property type="evidence" value="ECO:0007669"/>
    <property type="project" value="UniProtKB-ARBA"/>
</dbReference>
<dbReference type="GO" id="GO:0031146">
    <property type="term" value="P:SCF-dependent proteasomal ubiquitin-dependent protein catabolic process"/>
    <property type="evidence" value="ECO:0000318"/>
    <property type="project" value="GO_Central"/>
</dbReference>
<dbReference type="STRING" id="4577.A0A1D6LL92"/>
<dbReference type="PANTHER" id="PTHR13318">
    <property type="entry name" value="PARTNER OF PAIRED, ISOFORM B-RELATED"/>
    <property type="match status" value="1"/>
</dbReference>
<dbReference type="InterPro" id="IPR001810">
    <property type="entry name" value="F-box_dom"/>
</dbReference>
<dbReference type="Gramene" id="Zm00001eb270950_T001">
    <property type="protein sequence ID" value="Zm00001eb270950_P001"/>
    <property type="gene ID" value="Zm00001eb270950"/>
</dbReference>
<dbReference type="Pfam" id="PF12937">
    <property type="entry name" value="F-box-like"/>
    <property type="match status" value="1"/>
</dbReference>
<dbReference type="InterPro" id="IPR006553">
    <property type="entry name" value="Leu-rich_rpt_Cys-con_subtyp"/>
</dbReference>
<dbReference type="EMBL" id="CM000782">
    <property type="protein sequence ID" value="AQK80457.1"/>
    <property type="molecule type" value="Genomic_DNA"/>
</dbReference>
<feature type="domain" description="F-box" evidence="6">
    <location>
        <begin position="14"/>
        <end position="45"/>
    </location>
</feature>
<evidence type="ECO:0000256" key="3">
    <source>
        <dbReference type="ARBA" id="ARBA00022737"/>
    </source>
</evidence>
<dbReference type="SMR" id="A0A1D6LL92"/>
<evidence type="ECO:0000313" key="7">
    <source>
        <dbReference type="EMBL" id="AQK80457.1"/>
    </source>
</evidence>
<reference evidence="7" key="2">
    <citation type="submission" date="2015-12" db="EMBL/GenBank/DDBJ databases">
        <title>Update maize B73 reference genome by single molecule sequencing technologies.</title>
        <authorList>
            <consortium name="Maize Genome Sequencing Project"/>
            <person name="Ware D."/>
        </authorList>
    </citation>
    <scope>NUCLEOTIDE SEQUENCE</scope>
    <source>
        <tissue evidence="7">Seedling</tissue>
    </source>
</reference>
<dbReference type="SUPFAM" id="SSF52047">
    <property type="entry name" value="RNI-like"/>
    <property type="match status" value="1"/>
</dbReference>
<dbReference type="EnsemblPlants" id="Zm00001eb270950_T001">
    <property type="protein sequence ID" value="Zm00001eb270950_P001"/>
    <property type="gene ID" value="Zm00001eb270950"/>
</dbReference>
<dbReference type="InterPro" id="IPR032675">
    <property type="entry name" value="LRR_dom_sf"/>
</dbReference>
<dbReference type="FunFam" id="3.80.10.10:FF:000712">
    <property type="entry name" value="F-box/LRR-repeat MAX2 homolog"/>
    <property type="match status" value="1"/>
</dbReference>
<dbReference type="SUPFAM" id="SSF81383">
    <property type="entry name" value="F-box domain"/>
    <property type="match status" value="1"/>
</dbReference>
<gene>
    <name evidence="8" type="primary">LOC103631147</name>
    <name evidence="7" type="ORF">ZEAMMB73_Zm00001d036216</name>
</gene>
<evidence type="ECO:0007829" key="10">
    <source>
        <dbReference type="PeptideAtlas" id="A0A1D6LL92"/>
    </source>
</evidence>
<dbReference type="PANTHER" id="PTHR13318:SF245">
    <property type="entry name" value="F-BOX_LRR-REPEAT MAX2 HOMOLOG"/>
    <property type="match status" value="1"/>
</dbReference>
<evidence type="ECO:0000256" key="5">
    <source>
        <dbReference type="ARBA" id="ARBA00023242"/>
    </source>
</evidence>
<reference evidence="8" key="4">
    <citation type="submission" date="2021-05" db="UniProtKB">
        <authorList>
            <consortium name="EnsemblPlants"/>
        </authorList>
    </citation>
    <scope>IDENTIFICATION</scope>
    <source>
        <strain evidence="8">cv. B73</strain>
    </source>
</reference>